<protein>
    <recommendedName>
        <fullName evidence="6">RDD domain-containing protein</fullName>
    </recommendedName>
</protein>
<dbReference type="InterPro" id="IPR010432">
    <property type="entry name" value="RDD"/>
</dbReference>
<evidence type="ECO:0000256" key="1">
    <source>
        <dbReference type="ARBA" id="ARBA00004141"/>
    </source>
</evidence>
<dbReference type="EMBL" id="QUBQ01000001">
    <property type="protein sequence ID" value="REK77037.1"/>
    <property type="molecule type" value="Genomic_DNA"/>
</dbReference>
<keyword evidence="3 5" id="KW-1133">Transmembrane helix</keyword>
<name>A0A371PML7_9BACL</name>
<keyword evidence="4 5" id="KW-0472">Membrane</keyword>
<evidence type="ECO:0000259" key="6">
    <source>
        <dbReference type="Pfam" id="PF06271"/>
    </source>
</evidence>
<feature type="transmembrane region" description="Helical" evidence="5">
    <location>
        <begin position="108"/>
        <end position="129"/>
    </location>
</feature>
<feature type="transmembrane region" description="Helical" evidence="5">
    <location>
        <begin position="157"/>
        <end position="179"/>
    </location>
</feature>
<comment type="caution">
    <text evidence="7">The sequence shown here is derived from an EMBL/GenBank/DDBJ whole genome shotgun (WGS) entry which is preliminary data.</text>
</comment>
<dbReference type="GO" id="GO:0016020">
    <property type="term" value="C:membrane"/>
    <property type="evidence" value="ECO:0007669"/>
    <property type="project" value="UniProtKB-SubCell"/>
</dbReference>
<proteinExistence type="predicted"/>
<feature type="transmembrane region" description="Helical" evidence="5">
    <location>
        <begin position="56"/>
        <end position="76"/>
    </location>
</feature>
<dbReference type="OrthoDB" id="9791488at2"/>
<accession>A0A371PML7</accession>
<evidence type="ECO:0000256" key="2">
    <source>
        <dbReference type="ARBA" id="ARBA00022692"/>
    </source>
</evidence>
<evidence type="ECO:0000256" key="3">
    <source>
        <dbReference type="ARBA" id="ARBA00022989"/>
    </source>
</evidence>
<dbReference type="Proteomes" id="UP000261905">
    <property type="component" value="Unassembled WGS sequence"/>
</dbReference>
<dbReference type="AlphaFoldDB" id="A0A371PML7"/>
<feature type="transmembrane region" description="Helical" evidence="5">
    <location>
        <begin position="24"/>
        <end position="44"/>
    </location>
</feature>
<gene>
    <name evidence="7" type="ORF">DX130_08520</name>
</gene>
<evidence type="ECO:0000313" key="7">
    <source>
        <dbReference type="EMBL" id="REK77037.1"/>
    </source>
</evidence>
<evidence type="ECO:0000256" key="4">
    <source>
        <dbReference type="ARBA" id="ARBA00023136"/>
    </source>
</evidence>
<keyword evidence="2 5" id="KW-0812">Transmembrane</keyword>
<reference evidence="7 8" key="1">
    <citation type="submission" date="2018-08" db="EMBL/GenBank/DDBJ databases">
        <title>Paenibacillus sp. M4BSY-1, whole genome shotgun sequence.</title>
        <authorList>
            <person name="Tuo L."/>
        </authorList>
    </citation>
    <scope>NUCLEOTIDE SEQUENCE [LARGE SCALE GENOMIC DNA]</scope>
    <source>
        <strain evidence="7 8">M4BSY-1</strain>
    </source>
</reference>
<sequence length="181" mass="20783">MYGGESLETAITQVVEKERPWLRFWARTFDVLIHATIIGMVWVFLHEASIERMSSFSFNALTTFLWIFMEWGYMAIFGTTPGKKILGIRVLSSEGSAVPKYTALKRAILVWFRGMGVGVGLINLACYMIGYDNLRYAKITSWDRDLNLKVTYKKIGIFRMLICPMIIVLFNSIALINYIDL</sequence>
<dbReference type="Pfam" id="PF06271">
    <property type="entry name" value="RDD"/>
    <property type="match status" value="1"/>
</dbReference>
<comment type="subcellular location">
    <subcellularLocation>
        <location evidence="1">Membrane</location>
        <topology evidence="1">Multi-pass membrane protein</topology>
    </subcellularLocation>
</comment>
<evidence type="ECO:0000313" key="8">
    <source>
        <dbReference type="Proteomes" id="UP000261905"/>
    </source>
</evidence>
<feature type="domain" description="RDD" evidence="6">
    <location>
        <begin position="20"/>
        <end position="131"/>
    </location>
</feature>
<evidence type="ECO:0000256" key="5">
    <source>
        <dbReference type="SAM" id="Phobius"/>
    </source>
</evidence>
<organism evidence="7 8">
    <name type="scientific">Paenibacillus paeoniae</name>
    <dbReference type="NCBI Taxonomy" id="2292705"/>
    <lineage>
        <taxon>Bacteria</taxon>
        <taxon>Bacillati</taxon>
        <taxon>Bacillota</taxon>
        <taxon>Bacilli</taxon>
        <taxon>Bacillales</taxon>
        <taxon>Paenibacillaceae</taxon>
        <taxon>Paenibacillus</taxon>
    </lineage>
</organism>
<keyword evidence="8" id="KW-1185">Reference proteome</keyword>